<evidence type="ECO:0000256" key="2">
    <source>
        <dbReference type="ARBA" id="ARBA00022670"/>
    </source>
</evidence>
<keyword evidence="12" id="KW-1185">Reference proteome</keyword>
<dbReference type="EC" id="3.4.24.-" evidence="9"/>
<evidence type="ECO:0000256" key="8">
    <source>
        <dbReference type="PROSITE-ProRule" id="PRU01211"/>
    </source>
</evidence>
<dbReference type="PRINTS" id="PR00480">
    <property type="entry name" value="ASTACIN"/>
</dbReference>
<feature type="binding site" evidence="8">
    <location>
        <position position="58"/>
    </location>
    <ligand>
        <name>Zn(2+)</name>
        <dbReference type="ChEBI" id="CHEBI:29105"/>
        <note>catalytic</note>
    </ligand>
</feature>
<comment type="caution">
    <text evidence="8">Lacks conserved residue(s) required for the propagation of feature annotation.</text>
</comment>
<dbReference type="GO" id="GO:0004222">
    <property type="term" value="F:metalloendopeptidase activity"/>
    <property type="evidence" value="ECO:0007669"/>
    <property type="project" value="UniProtKB-UniRule"/>
</dbReference>
<evidence type="ECO:0000256" key="6">
    <source>
        <dbReference type="ARBA" id="ARBA00023049"/>
    </source>
</evidence>
<sequence>MSEFEKQTCIKWIEKTDEDNYVEIYSEMGCWSRYGRVGGVQDLSLESPRCMEKGLIMHEMMHTLGFLHEQSRFDRDEYIEVVWDNIEDGMKPNFEKFSPDEMTDLGLDYDYRSITHYRAWMYAENETLPTLIPKNDSVPLEELGYGLTEGIFTELDIQKINKLYECS</sequence>
<dbReference type="Pfam" id="PF01400">
    <property type="entry name" value="Astacin"/>
    <property type="match status" value="1"/>
</dbReference>
<reference evidence="11" key="1">
    <citation type="submission" date="2020-07" db="EMBL/GenBank/DDBJ databases">
        <title>Multicomponent nature underlies the extraordinary mechanical properties of spider dragline silk.</title>
        <authorList>
            <person name="Kono N."/>
            <person name="Nakamura H."/>
            <person name="Mori M."/>
            <person name="Yoshida Y."/>
            <person name="Ohtoshi R."/>
            <person name="Malay A.D."/>
            <person name="Moran D.A.P."/>
            <person name="Tomita M."/>
            <person name="Numata K."/>
            <person name="Arakawa K."/>
        </authorList>
    </citation>
    <scope>NUCLEOTIDE SEQUENCE</scope>
</reference>
<evidence type="ECO:0000313" key="11">
    <source>
        <dbReference type="EMBL" id="GFQ99967.1"/>
    </source>
</evidence>
<comment type="subunit">
    <text evidence="1">Monomer.</text>
</comment>
<evidence type="ECO:0000259" key="10">
    <source>
        <dbReference type="PROSITE" id="PS51864"/>
    </source>
</evidence>
<comment type="cofactor">
    <cofactor evidence="8 9">
        <name>Zn(2+)</name>
        <dbReference type="ChEBI" id="CHEBI:29105"/>
    </cofactor>
    <text evidence="8 9">Binds 1 zinc ion per subunit.</text>
</comment>
<feature type="binding site" evidence="8">
    <location>
        <position position="68"/>
    </location>
    <ligand>
        <name>Zn(2+)</name>
        <dbReference type="ChEBI" id="CHEBI:29105"/>
        <note>catalytic</note>
    </ligand>
</feature>
<keyword evidence="3 8" id="KW-0479">Metal-binding</keyword>
<dbReference type="EMBL" id="BMAO01025067">
    <property type="protein sequence ID" value="GFQ99967.1"/>
    <property type="molecule type" value="Genomic_DNA"/>
</dbReference>
<dbReference type="AlphaFoldDB" id="A0A8X6GAK7"/>
<dbReference type="GO" id="GO:0008270">
    <property type="term" value="F:zinc ion binding"/>
    <property type="evidence" value="ECO:0007669"/>
    <property type="project" value="UniProtKB-UniRule"/>
</dbReference>
<evidence type="ECO:0000256" key="4">
    <source>
        <dbReference type="ARBA" id="ARBA00022801"/>
    </source>
</evidence>
<dbReference type="Gene3D" id="3.40.390.10">
    <property type="entry name" value="Collagenase (Catalytic Domain)"/>
    <property type="match status" value="1"/>
</dbReference>
<evidence type="ECO:0000313" key="12">
    <source>
        <dbReference type="Proteomes" id="UP000887116"/>
    </source>
</evidence>
<dbReference type="SMART" id="SM00235">
    <property type="entry name" value="ZnMc"/>
    <property type="match status" value="1"/>
</dbReference>
<keyword evidence="2 8" id="KW-0645">Protease</keyword>
<evidence type="ECO:0000256" key="1">
    <source>
        <dbReference type="ARBA" id="ARBA00011245"/>
    </source>
</evidence>
<dbReference type="InterPro" id="IPR001506">
    <property type="entry name" value="Peptidase_M12A"/>
</dbReference>
<dbReference type="Proteomes" id="UP000887116">
    <property type="component" value="Unassembled WGS sequence"/>
</dbReference>
<comment type="function">
    <text evidence="7">Zinc metalloprotease. Provoques deadhesion of endothelial cells from cell cultures, and also degradation of fibronectin, fibrinogen and gelatin in vitro. Its role in the venom is not fully understood but it might act as a spreading factor that facilitates diffusion of other venom toxins. Alternatively, it might be involved in the proteolytic processing of other venom toxins or it might play a role in extra-oral digestion of prey.</text>
</comment>
<keyword evidence="6 8" id="KW-0482">Metalloprotease</keyword>
<dbReference type="InterPro" id="IPR006026">
    <property type="entry name" value="Peptidase_Metallo"/>
</dbReference>
<dbReference type="OrthoDB" id="291007at2759"/>
<evidence type="ECO:0000256" key="5">
    <source>
        <dbReference type="ARBA" id="ARBA00022833"/>
    </source>
</evidence>
<keyword evidence="5 8" id="KW-0862">Zinc</keyword>
<gene>
    <name evidence="11" type="primary">nas-15</name>
    <name evidence="11" type="ORF">TNCT_31461</name>
</gene>
<feature type="domain" description="Peptidase M12A" evidence="10">
    <location>
        <begin position="1"/>
        <end position="167"/>
    </location>
</feature>
<evidence type="ECO:0000256" key="9">
    <source>
        <dbReference type="RuleBase" id="RU361183"/>
    </source>
</evidence>
<name>A0A8X6GAK7_TRICU</name>
<proteinExistence type="predicted"/>
<dbReference type="PROSITE" id="PS51864">
    <property type="entry name" value="ASTACIN"/>
    <property type="match status" value="1"/>
</dbReference>
<protein>
    <recommendedName>
        <fullName evidence="9">Metalloendopeptidase</fullName>
        <ecNumber evidence="9">3.4.24.-</ecNumber>
    </recommendedName>
</protein>
<dbReference type="GO" id="GO:0006508">
    <property type="term" value="P:proteolysis"/>
    <property type="evidence" value="ECO:0007669"/>
    <property type="project" value="UniProtKB-KW"/>
</dbReference>
<organism evidence="11 12">
    <name type="scientific">Trichonephila clavata</name>
    <name type="common">Joro spider</name>
    <name type="synonym">Nephila clavata</name>
    <dbReference type="NCBI Taxonomy" id="2740835"/>
    <lineage>
        <taxon>Eukaryota</taxon>
        <taxon>Metazoa</taxon>
        <taxon>Ecdysozoa</taxon>
        <taxon>Arthropoda</taxon>
        <taxon>Chelicerata</taxon>
        <taxon>Arachnida</taxon>
        <taxon>Araneae</taxon>
        <taxon>Araneomorphae</taxon>
        <taxon>Entelegynae</taxon>
        <taxon>Araneoidea</taxon>
        <taxon>Nephilidae</taxon>
        <taxon>Trichonephila</taxon>
    </lineage>
</organism>
<accession>A0A8X6GAK7</accession>
<keyword evidence="4 8" id="KW-0378">Hydrolase</keyword>
<dbReference type="InterPro" id="IPR034035">
    <property type="entry name" value="Astacin-like_dom"/>
</dbReference>
<comment type="caution">
    <text evidence="11">The sequence shown here is derived from an EMBL/GenBank/DDBJ whole genome shotgun (WGS) entry which is preliminary data.</text>
</comment>
<evidence type="ECO:0000256" key="3">
    <source>
        <dbReference type="ARBA" id="ARBA00022723"/>
    </source>
</evidence>
<dbReference type="InterPro" id="IPR024079">
    <property type="entry name" value="MetalloPept_cat_dom_sf"/>
</dbReference>
<dbReference type="CDD" id="cd04280">
    <property type="entry name" value="ZnMc_astacin_like"/>
    <property type="match status" value="1"/>
</dbReference>
<dbReference type="PANTHER" id="PTHR10127:SF780">
    <property type="entry name" value="METALLOENDOPEPTIDASE"/>
    <property type="match status" value="1"/>
</dbReference>
<feature type="binding site" evidence="8">
    <location>
        <position position="62"/>
    </location>
    <ligand>
        <name>Zn(2+)</name>
        <dbReference type="ChEBI" id="CHEBI:29105"/>
        <note>catalytic</note>
    </ligand>
</feature>
<feature type="active site" evidence="8">
    <location>
        <position position="59"/>
    </location>
</feature>
<dbReference type="SUPFAM" id="SSF55486">
    <property type="entry name" value="Metalloproteases ('zincins'), catalytic domain"/>
    <property type="match status" value="1"/>
</dbReference>
<dbReference type="PANTHER" id="PTHR10127">
    <property type="entry name" value="DISCOIDIN, CUB, EGF, LAMININ , AND ZINC METALLOPROTEASE DOMAIN CONTAINING"/>
    <property type="match status" value="1"/>
</dbReference>
<evidence type="ECO:0000256" key="7">
    <source>
        <dbReference type="ARBA" id="ARBA00025529"/>
    </source>
</evidence>